<accession>A0ABT1QPW2</accession>
<reference evidence="2" key="1">
    <citation type="submission" date="2022-07" db="EMBL/GenBank/DDBJ databases">
        <title>Tahibacter sp., a new gammaproteobacterium isolated from the silt sample collected at pig farm.</title>
        <authorList>
            <person name="Chen H."/>
        </authorList>
    </citation>
    <scope>NUCLEOTIDE SEQUENCE</scope>
    <source>
        <strain evidence="2">P2K</strain>
    </source>
</reference>
<comment type="caution">
    <text evidence="2">The sequence shown here is derived from an EMBL/GenBank/DDBJ whole genome shotgun (WGS) entry which is preliminary data.</text>
</comment>
<evidence type="ECO:0000256" key="1">
    <source>
        <dbReference type="SAM" id="SignalP"/>
    </source>
</evidence>
<keyword evidence="1" id="KW-0732">Signal</keyword>
<dbReference type="EMBL" id="JANFQO010000004">
    <property type="protein sequence ID" value="MCQ4164328.1"/>
    <property type="molecule type" value="Genomic_DNA"/>
</dbReference>
<name>A0ABT1QPW2_9GAMM</name>
<evidence type="ECO:0000313" key="2">
    <source>
        <dbReference type="EMBL" id="MCQ4164328.1"/>
    </source>
</evidence>
<feature type="signal peptide" evidence="1">
    <location>
        <begin position="1"/>
        <end position="22"/>
    </location>
</feature>
<keyword evidence="3" id="KW-1185">Reference proteome</keyword>
<organism evidence="2 3">
    <name type="scientific">Tahibacter harae</name>
    <dbReference type="NCBI Taxonomy" id="2963937"/>
    <lineage>
        <taxon>Bacteria</taxon>
        <taxon>Pseudomonadati</taxon>
        <taxon>Pseudomonadota</taxon>
        <taxon>Gammaproteobacteria</taxon>
        <taxon>Lysobacterales</taxon>
        <taxon>Rhodanobacteraceae</taxon>
        <taxon>Tahibacter</taxon>
    </lineage>
</organism>
<proteinExistence type="predicted"/>
<feature type="chain" id="PRO_5045763740" description="Sel1 repeat-containing protein" evidence="1">
    <location>
        <begin position="23"/>
        <end position="221"/>
    </location>
</feature>
<evidence type="ECO:0008006" key="4">
    <source>
        <dbReference type="Google" id="ProtNLM"/>
    </source>
</evidence>
<dbReference type="Proteomes" id="UP001165498">
    <property type="component" value="Unassembled WGS sequence"/>
</dbReference>
<dbReference type="RefSeq" id="WP_255913072.1">
    <property type="nucleotide sequence ID" value="NZ_JANFQO010000004.1"/>
</dbReference>
<sequence>MRWSALSMCFSLLLLLLSPAEASEIGSLFERNACGDVRVSGVTDAKSAYRKATSLIDVGEKELGKLYMACSVYLGGGAYLSNMAGYEDDSRALDSFLAAAVLGVDSAAQRAGELLLKQAKTERERLIGLALLSSSLNGCHGTALLNFHDEALKTKEPLALMEAYAWTKVRLSRSTGIPGAIATYTSWLDKFGQLMNAGMRELAEKRAAAVIGRGLDCSGRR</sequence>
<gene>
    <name evidence="2" type="ORF">NM961_06345</name>
</gene>
<evidence type="ECO:0000313" key="3">
    <source>
        <dbReference type="Proteomes" id="UP001165498"/>
    </source>
</evidence>
<protein>
    <recommendedName>
        <fullName evidence="4">Sel1 repeat-containing protein</fullName>
    </recommendedName>
</protein>